<evidence type="ECO:0000313" key="1">
    <source>
        <dbReference type="EMBL" id="MCD2165412.1"/>
    </source>
</evidence>
<dbReference type="RefSeq" id="WP_230774075.1">
    <property type="nucleotide sequence ID" value="NZ_JAJNCT010000009.1"/>
</dbReference>
<dbReference type="Proteomes" id="UP001199260">
    <property type="component" value="Unassembled WGS sequence"/>
</dbReference>
<name>A0AAW4XVH7_9BURK</name>
<evidence type="ECO:0000313" key="2">
    <source>
        <dbReference type="Proteomes" id="UP001199260"/>
    </source>
</evidence>
<keyword evidence="2" id="KW-1185">Reference proteome</keyword>
<sequence>MTNDPLQSAFQMLADFKNGSITYRIKMNSEQIFLLRILCEDLLPGQDFEWKNLECIIIKIMRADSLWNKRCQLAISDFYSMRQSGRKNEAREIQENFIEACPSSWYRKFIIDL</sequence>
<proteinExistence type="predicted"/>
<reference evidence="1 2" key="1">
    <citation type="submission" date="2021-11" db="EMBL/GenBank/DDBJ databases">
        <title>Genome sequence.</title>
        <authorList>
            <person name="Sun Q."/>
        </authorList>
    </citation>
    <scope>NUCLEOTIDE SEQUENCE [LARGE SCALE GENOMIC DNA]</scope>
    <source>
        <strain evidence="1 2">KCTC 12005</strain>
    </source>
</reference>
<gene>
    <name evidence="1" type="ORF">LPW39_09720</name>
</gene>
<dbReference type="AlphaFoldDB" id="A0AAW4XVH7"/>
<comment type="caution">
    <text evidence="1">The sequence shown here is derived from an EMBL/GenBank/DDBJ whole genome shotgun (WGS) entry which is preliminary data.</text>
</comment>
<dbReference type="EMBL" id="JAJNCT010000009">
    <property type="protein sequence ID" value="MCD2165412.1"/>
    <property type="molecule type" value="Genomic_DNA"/>
</dbReference>
<accession>A0AAW4XVH7</accession>
<organism evidence="1 2">
    <name type="scientific">Comamonas koreensis</name>
    <dbReference type="NCBI Taxonomy" id="160825"/>
    <lineage>
        <taxon>Bacteria</taxon>
        <taxon>Pseudomonadati</taxon>
        <taxon>Pseudomonadota</taxon>
        <taxon>Betaproteobacteria</taxon>
        <taxon>Burkholderiales</taxon>
        <taxon>Comamonadaceae</taxon>
        <taxon>Comamonas</taxon>
    </lineage>
</organism>
<protein>
    <submittedName>
        <fullName evidence="1">Uncharacterized protein</fullName>
    </submittedName>
</protein>